<dbReference type="PANTHER" id="PTHR28348">
    <property type="entry name" value="UPF0193 PROTEIN EVG1"/>
    <property type="match status" value="1"/>
</dbReference>
<reference evidence="1 2" key="1">
    <citation type="submission" date="2024-08" db="EMBL/GenBank/DDBJ databases">
        <authorList>
            <person name="Cucini C."/>
            <person name="Frati F."/>
        </authorList>
    </citation>
    <scope>NUCLEOTIDE SEQUENCE [LARGE SCALE GENOMIC DNA]</scope>
</reference>
<organism evidence="1 2">
    <name type="scientific">Orchesella dallaii</name>
    <dbReference type="NCBI Taxonomy" id="48710"/>
    <lineage>
        <taxon>Eukaryota</taxon>
        <taxon>Metazoa</taxon>
        <taxon>Ecdysozoa</taxon>
        <taxon>Arthropoda</taxon>
        <taxon>Hexapoda</taxon>
        <taxon>Collembola</taxon>
        <taxon>Entomobryomorpha</taxon>
        <taxon>Entomobryoidea</taxon>
        <taxon>Orchesellidae</taxon>
        <taxon>Orchesellinae</taxon>
        <taxon>Orchesella</taxon>
    </lineage>
</organism>
<accession>A0ABP1S2K6</accession>
<name>A0ABP1S2K6_9HEXA</name>
<comment type="caution">
    <text evidence="1">The sequence shown here is derived from an EMBL/GenBank/DDBJ whole genome shotgun (WGS) entry which is preliminary data.</text>
</comment>
<sequence>MSNPTDGMRYFMPLTKGAPKDGPTTSVFSVPKLQYSPQTESVVKNLMRESRLTFTQKSVFDTILRSGKSLPEHPEQMMASRWRQAYMQHRHKNKARQMGMDLLDLEDSYRPPKLFHNYMRRGGSAPSRRTLESIQASGDLERVAPPKTYIPLNKEAEKDRLAHKMAFGKDPPVEPVRVASEGKEMKQKPKKTIKDLKQERFEELIDEIQDRMQFLLSMDQMKQGKEYRNCIISQINEKLQEMKQISPEKVNDVRDCLELELLDERLGSKFAEQRRTSKFFES</sequence>
<evidence type="ECO:0008006" key="3">
    <source>
        <dbReference type="Google" id="ProtNLM"/>
    </source>
</evidence>
<dbReference type="Pfam" id="PF05250">
    <property type="entry name" value="UPF0193"/>
    <property type="match status" value="1"/>
</dbReference>
<proteinExistence type="predicted"/>
<keyword evidence="2" id="KW-1185">Reference proteome</keyword>
<evidence type="ECO:0000313" key="1">
    <source>
        <dbReference type="EMBL" id="CAL8141783.1"/>
    </source>
</evidence>
<protein>
    <recommendedName>
        <fullName evidence="3">Enkurin domain-containing protein</fullName>
    </recommendedName>
</protein>
<dbReference type="InterPro" id="IPR007914">
    <property type="entry name" value="UPF0193"/>
</dbReference>
<evidence type="ECO:0000313" key="2">
    <source>
        <dbReference type="Proteomes" id="UP001642540"/>
    </source>
</evidence>
<dbReference type="PANTHER" id="PTHR28348:SF1">
    <property type="entry name" value="UPF0193 PROTEIN EVG1"/>
    <property type="match status" value="1"/>
</dbReference>
<dbReference type="Proteomes" id="UP001642540">
    <property type="component" value="Unassembled WGS sequence"/>
</dbReference>
<dbReference type="EMBL" id="CAXLJM020000148">
    <property type="protein sequence ID" value="CAL8141783.1"/>
    <property type="molecule type" value="Genomic_DNA"/>
</dbReference>
<gene>
    <name evidence="1" type="ORF">ODALV1_LOCUS28855</name>
</gene>